<dbReference type="PANTHER" id="PTHR31912:SF34">
    <property type="entry name" value="NOTOCHORD-RELATED PROTEIN"/>
    <property type="match status" value="1"/>
</dbReference>
<dbReference type="Proteomes" id="UP000217790">
    <property type="component" value="Unassembled WGS sequence"/>
</dbReference>
<dbReference type="OMA" id="WRIREID"/>
<organism evidence="2 3">
    <name type="scientific">Armillaria gallica</name>
    <name type="common">Bulbous honey fungus</name>
    <name type="synonym">Armillaria bulbosa</name>
    <dbReference type="NCBI Taxonomy" id="47427"/>
    <lineage>
        <taxon>Eukaryota</taxon>
        <taxon>Fungi</taxon>
        <taxon>Dikarya</taxon>
        <taxon>Basidiomycota</taxon>
        <taxon>Agaricomycotina</taxon>
        <taxon>Agaricomycetes</taxon>
        <taxon>Agaricomycetidae</taxon>
        <taxon>Agaricales</taxon>
        <taxon>Marasmiineae</taxon>
        <taxon>Physalacriaceae</taxon>
        <taxon>Armillaria</taxon>
    </lineage>
</organism>
<accession>A0A2H3DNK5</accession>
<feature type="compositionally biased region" description="Acidic residues" evidence="1">
    <location>
        <begin position="397"/>
        <end position="407"/>
    </location>
</feature>
<dbReference type="OrthoDB" id="2246127at2759"/>
<gene>
    <name evidence="2" type="ORF">ARMGADRAFT_866159</name>
</gene>
<proteinExistence type="predicted"/>
<keyword evidence="3" id="KW-1185">Reference proteome</keyword>
<protein>
    <submittedName>
        <fullName evidence="2">Uncharacterized protein</fullName>
    </submittedName>
</protein>
<dbReference type="STRING" id="47427.A0A2H3DNK5"/>
<evidence type="ECO:0000256" key="1">
    <source>
        <dbReference type="SAM" id="MobiDB-lite"/>
    </source>
</evidence>
<dbReference type="EMBL" id="KZ293664">
    <property type="protein sequence ID" value="PBK90657.1"/>
    <property type="molecule type" value="Genomic_DNA"/>
</dbReference>
<dbReference type="AlphaFoldDB" id="A0A2H3DNK5"/>
<feature type="non-terminal residue" evidence="2">
    <location>
        <position position="1"/>
    </location>
</feature>
<name>A0A2H3DNK5_ARMGA</name>
<feature type="non-terminal residue" evidence="2">
    <location>
        <position position="1002"/>
    </location>
</feature>
<dbReference type="PANTHER" id="PTHR31912">
    <property type="entry name" value="IP13529P"/>
    <property type="match status" value="1"/>
</dbReference>
<feature type="region of interest" description="Disordered" evidence="1">
    <location>
        <begin position="394"/>
        <end position="424"/>
    </location>
</feature>
<evidence type="ECO:0000313" key="2">
    <source>
        <dbReference type="EMBL" id="PBK90657.1"/>
    </source>
</evidence>
<sequence length="1002" mass="113844">RKRPRMSASDPESKEWYPWPDKITCTLDILMHLPRSVFSQQQLDLFLWILKENGVDDVPSVKSMKSLNAKLQMLCGIDSIAYKGALGNLYYVNSLSQIIAQEMANPRVRPNLHFYPEQSGQHLSEACQATRWLEEIPDDLASPMARLGGDDYYVFEPAMLYQHKESYCILRRWYTIEGSKQMYAKCWKLIPLLDGSGWTVSKSEFVAREDQFLANFPRFTQEFRAFKVPDPRNIVGIVDETTGEITPWTLTSPSDGNSWRVKARGRRTLSFPIWMYCDDTSGNVSKKWNKHNSFLFTAAGLARRHSHKEYNVHFLCTSNLAAPLEMMDGIVDQIEKAQADGIDAWDCELEEDVLLIPFVLALLGDNPMQSEFACHIGLRGKFFCRACWVMGKNRSSDDDDGLDDGADGDSSGASDTSQRPRRRQKLVETYDQIKMCITAFIKVGRLRSQKETMEMLDSMLDLVKDLGNEGKVKKMRTNNGIKDTYQLVFLDRLFKSYKKFRLKDKKLQALRSCIANLPDQVTSPVWRIRGLDPHQDTLVEILHVILLGFLKYMWCDVVQNQLKGNKIKLELLEKRLSAFDTSTLGIDPLKGHTLVTYCGSLTGRDFRTIAQVTLFVIYDLVGQDCYDTWLSLSKLVPLIWQPEIANIDTYTTLLEHEINIFLVRVAKWTCQWFNKPKFHIFLHLPAHIRRFGPAILFATEAFESFNTVIRAKSVHSNRLSPSRDIALAFGQGNRVRHLLSGGSFTIQAETIHQATRRVARPNVLMLVSRSQSTVTQYLGLSSPSDEQIKRGVLNVFWYAMRVLLFSGTCVNDNLPPRHYSDTQTGQIFPELAVFSPQSRAQGTFRTARKVTLCNGDACKTGDHVIVRNSSRLSVSGPSLVGRVAEVLHEYKSGLFGDFGLQRPDSVLVELMSLGSYAESYAMPSVDPTNQYIAVSLEDVLGVINTPHNCRWNRCGLTGLREVRQEHQGTGEMESMIEHRINPSDRILNLAQMHNAGCVQVFR</sequence>
<dbReference type="InParanoid" id="A0A2H3DNK5"/>
<evidence type="ECO:0000313" key="3">
    <source>
        <dbReference type="Proteomes" id="UP000217790"/>
    </source>
</evidence>
<reference evidence="3" key="1">
    <citation type="journal article" date="2017" name="Nat. Ecol. Evol.">
        <title>Genome expansion and lineage-specific genetic innovations in the forest pathogenic fungi Armillaria.</title>
        <authorList>
            <person name="Sipos G."/>
            <person name="Prasanna A.N."/>
            <person name="Walter M.C."/>
            <person name="O'Connor E."/>
            <person name="Balint B."/>
            <person name="Krizsan K."/>
            <person name="Kiss B."/>
            <person name="Hess J."/>
            <person name="Varga T."/>
            <person name="Slot J."/>
            <person name="Riley R."/>
            <person name="Boka B."/>
            <person name="Rigling D."/>
            <person name="Barry K."/>
            <person name="Lee J."/>
            <person name="Mihaltcheva S."/>
            <person name="LaButti K."/>
            <person name="Lipzen A."/>
            <person name="Waldron R."/>
            <person name="Moloney N.M."/>
            <person name="Sperisen C."/>
            <person name="Kredics L."/>
            <person name="Vagvoelgyi C."/>
            <person name="Patrignani A."/>
            <person name="Fitzpatrick D."/>
            <person name="Nagy I."/>
            <person name="Doyle S."/>
            <person name="Anderson J.B."/>
            <person name="Grigoriev I.V."/>
            <person name="Gueldener U."/>
            <person name="Muensterkoetter M."/>
            <person name="Nagy L.G."/>
        </authorList>
    </citation>
    <scope>NUCLEOTIDE SEQUENCE [LARGE SCALE GENOMIC DNA]</scope>
    <source>
        <strain evidence="3">Ar21-2</strain>
    </source>
</reference>